<dbReference type="PATRIC" id="fig|1705561.3.peg.6047"/>
<evidence type="ECO:0000259" key="2">
    <source>
        <dbReference type="Pfam" id="PF16107"/>
    </source>
</evidence>
<dbReference type="OrthoDB" id="2437505at2"/>
<dbReference type="Pfam" id="PF16107">
    <property type="entry name" value="DUF4825"/>
    <property type="match status" value="1"/>
</dbReference>
<dbReference type="RefSeq" id="WP_053784019.1">
    <property type="nucleotide sequence ID" value="NZ_LITU01000082.1"/>
</dbReference>
<keyword evidence="4" id="KW-1185">Reference proteome</keyword>
<keyword evidence="1" id="KW-1133">Transmembrane helix</keyword>
<evidence type="ECO:0000256" key="1">
    <source>
        <dbReference type="SAM" id="Phobius"/>
    </source>
</evidence>
<reference evidence="3 4" key="1">
    <citation type="submission" date="2015-08" db="EMBL/GenBank/DDBJ databases">
        <title>Draft genome sequence of cellulolytic and xylanolytic Paenibacillus sp. A59, isolated from a decaying forest soil from Patagonia, Argentina.</title>
        <authorList>
            <person name="Ghio S."/>
            <person name="Caceres A.M."/>
            <person name="Talia P."/>
            <person name="Grasso D."/>
            <person name="Campos E."/>
        </authorList>
    </citation>
    <scope>NUCLEOTIDE SEQUENCE [LARGE SCALE GENOMIC DNA]</scope>
    <source>
        <strain evidence="3 4">A59</strain>
    </source>
</reference>
<keyword evidence="1" id="KW-0472">Membrane</keyword>
<keyword evidence="1" id="KW-0812">Transmembrane</keyword>
<gene>
    <name evidence="3" type="ORF">AMS66_28665</name>
</gene>
<dbReference type="EMBL" id="LITU01000082">
    <property type="protein sequence ID" value="KOY13006.1"/>
    <property type="molecule type" value="Genomic_DNA"/>
</dbReference>
<accession>A0A0M9BK11</accession>
<comment type="caution">
    <text evidence="3">The sequence shown here is derived from an EMBL/GenBank/DDBJ whole genome shotgun (WGS) entry which is preliminary data.</text>
</comment>
<evidence type="ECO:0000313" key="4">
    <source>
        <dbReference type="Proteomes" id="UP000037688"/>
    </source>
</evidence>
<proteinExistence type="predicted"/>
<evidence type="ECO:0000313" key="3">
    <source>
        <dbReference type="EMBL" id="KOY13006.1"/>
    </source>
</evidence>
<dbReference type="Proteomes" id="UP000037688">
    <property type="component" value="Unassembled WGS sequence"/>
</dbReference>
<protein>
    <recommendedName>
        <fullName evidence="2">DUF4825 domain-containing protein</fullName>
    </recommendedName>
</protein>
<dbReference type="AlphaFoldDB" id="A0A0M9BK11"/>
<feature type="transmembrane region" description="Helical" evidence="1">
    <location>
        <begin position="7"/>
        <end position="26"/>
    </location>
</feature>
<name>A0A0M9BK11_9BACL</name>
<sequence>MTGKNKWIIALVMLGIFGVIVVEGVVNPRIEAKQAQYEAEQQDPLTHDFAALAKYRSAYMGDFSNLSHLNQTLPLNDQLNGYQLYPETFTAQIKYRMNASDMKPEELERILVYNAAANFVWIDNLEHVLYTFEDIQYTLSREAAQQWAGTEMKTLQEPDKWDATVRKKLVEPAQVKEAFSQIVYN</sequence>
<feature type="domain" description="DUF4825" evidence="2">
    <location>
        <begin position="52"/>
        <end position="135"/>
    </location>
</feature>
<organism evidence="3 4">
    <name type="scientific">Paenibacillus xylanivorans</name>
    <dbReference type="NCBI Taxonomy" id="1705561"/>
    <lineage>
        <taxon>Bacteria</taxon>
        <taxon>Bacillati</taxon>
        <taxon>Bacillota</taxon>
        <taxon>Bacilli</taxon>
        <taxon>Bacillales</taxon>
        <taxon>Paenibacillaceae</taxon>
        <taxon>Paenibacillus</taxon>
    </lineage>
</organism>
<dbReference type="InterPro" id="IPR032250">
    <property type="entry name" value="DUF4825"/>
</dbReference>